<comment type="caution">
    <text evidence="2">The sequence shown here is derived from an EMBL/GenBank/DDBJ whole genome shotgun (WGS) entry which is preliminary data.</text>
</comment>
<keyword evidence="3" id="KW-1185">Reference proteome</keyword>
<feature type="chain" id="PRO_5042062789" evidence="1">
    <location>
        <begin position="21"/>
        <end position="104"/>
    </location>
</feature>
<name>A0AAE0BBN7_9CHLO</name>
<dbReference type="AlphaFoldDB" id="A0AAE0BBN7"/>
<dbReference type="EMBL" id="LGRX02035656">
    <property type="protein sequence ID" value="KAK3233653.1"/>
    <property type="molecule type" value="Genomic_DNA"/>
</dbReference>
<feature type="signal peptide" evidence="1">
    <location>
        <begin position="1"/>
        <end position="20"/>
    </location>
</feature>
<sequence length="104" mass="10898">MLCILVKCYVLFSVGGLCKSTTPANIAQGRGGAGRIEYLHQLILSGVEVCGGLGPGAVGVFEEDTARFKERRCMEENVGVEEEEVDSDGDEGANKVVALGSCMG</sequence>
<evidence type="ECO:0000256" key="1">
    <source>
        <dbReference type="SAM" id="SignalP"/>
    </source>
</evidence>
<keyword evidence="1" id="KW-0732">Signal</keyword>
<gene>
    <name evidence="2" type="ORF">CYMTET_56060</name>
</gene>
<reference evidence="2 3" key="1">
    <citation type="journal article" date="2015" name="Genome Biol. Evol.">
        <title>Comparative Genomics of a Bacterivorous Green Alga Reveals Evolutionary Causalities and Consequences of Phago-Mixotrophic Mode of Nutrition.</title>
        <authorList>
            <person name="Burns J.A."/>
            <person name="Paasch A."/>
            <person name="Narechania A."/>
            <person name="Kim E."/>
        </authorList>
    </citation>
    <scope>NUCLEOTIDE SEQUENCE [LARGE SCALE GENOMIC DNA]</scope>
    <source>
        <strain evidence="2 3">PLY_AMNH</strain>
    </source>
</reference>
<proteinExistence type="predicted"/>
<accession>A0AAE0BBN7</accession>
<dbReference type="Proteomes" id="UP001190700">
    <property type="component" value="Unassembled WGS sequence"/>
</dbReference>
<evidence type="ECO:0000313" key="3">
    <source>
        <dbReference type="Proteomes" id="UP001190700"/>
    </source>
</evidence>
<protein>
    <submittedName>
        <fullName evidence="2">Uncharacterized protein</fullName>
    </submittedName>
</protein>
<organism evidence="2 3">
    <name type="scientific">Cymbomonas tetramitiformis</name>
    <dbReference type="NCBI Taxonomy" id="36881"/>
    <lineage>
        <taxon>Eukaryota</taxon>
        <taxon>Viridiplantae</taxon>
        <taxon>Chlorophyta</taxon>
        <taxon>Pyramimonadophyceae</taxon>
        <taxon>Pyramimonadales</taxon>
        <taxon>Pyramimonadaceae</taxon>
        <taxon>Cymbomonas</taxon>
    </lineage>
</organism>
<evidence type="ECO:0000313" key="2">
    <source>
        <dbReference type="EMBL" id="KAK3233653.1"/>
    </source>
</evidence>